<dbReference type="SUPFAM" id="SSF47413">
    <property type="entry name" value="lambda repressor-like DNA-binding domains"/>
    <property type="match status" value="1"/>
</dbReference>
<dbReference type="CDD" id="cd00093">
    <property type="entry name" value="HTH_XRE"/>
    <property type="match status" value="1"/>
</dbReference>
<gene>
    <name evidence="2" type="ORF">AS026_00460</name>
</gene>
<feature type="domain" description="HTH cro/C1-type" evidence="1">
    <location>
        <begin position="19"/>
        <end position="74"/>
    </location>
</feature>
<dbReference type="SMART" id="SM00530">
    <property type="entry name" value="HTH_XRE"/>
    <property type="match status" value="1"/>
</dbReference>
<reference evidence="2 3" key="1">
    <citation type="submission" date="2015-11" db="EMBL/GenBank/DDBJ databases">
        <title>Draft Genome Sequence of the Strain BR 10423 (Rhizobium sp.) isolated from nodules of Mimosa pudica.</title>
        <authorList>
            <person name="Barauna A.C."/>
            <person name="Zilli J.E."/>
            <person name="Simoes-Araujo J.L."/>
            <person name="Reis V.M."/>
            <person name="James E.K."/>
            <person name="Reis F.B.Jr."/>
            <person name="Rouws L.F."/>
            <person name="Passos S.R."/>
            <person name="Gois S.R."/>
        </authorList>
    </citation>
    <scope>NUCLEOTIDE SEQUENCE [LARGE SCALE GENOMIC DNA]</scope>
    <source>
        <strain evidence="2 3">BR10423</strain>
    </source>
</reference>
<dbReference type="Pfam" id="PF01381">
    <property type="entry name" value="HTH_3"/>
    <property type="match status" value="1"/>
</dbReference>
<comment type="caution">
    <text evidence="2">The sequence shown here is derived from an EMBL/GenBank/DDBJ whole genome shotgun (WGS) entry which is preliminary data.</text>
</comment>
<accession>A0A109K416</accession>
<name>A0A109K416_9HYPH</name>
<sequence length="83" mass="9343">MDTTVRKSGDTDKEMGERVRAMRLRVGMTQTELGTALGVSFQQVQRYERGVNRLSIGMFIAVCRTLKVDPMDLLGHYFSEGTV</sequence>
<dbReference type="RefSeq" id="WP_062368295.1">
    <property type="nucleotide sequence ID" value="NZ_LNCD01000001.1"/>
</dbReference>
<evidence type="ECO:0000313" key="2">
    <source>
        <dbReference type="EMBL" id="KWV60310.1"/>
    </source>
</evidence>
<dbReference type="OrthoDB" id="8372448at2"/>
<dbReference type="Proteomes" id="UP000068164">
    <property type="component" value="Unassembled WGS sequence"/>
</dbReference>
<dbReference type="AlphaFoldDB" id="A0A109K416"/>
<proteinExistence type="predicted"/>
<keyword evidence="3" id="KW-1185">Reference proteome</keyword>
<protein>
    <recommendedName>
        <fullName evidence="1">HTH cro/C1-type domain-containing protein</fullName>
    </recommendedName>
</protein>
<dbReference type="PROSITE" id="PS50943">
    <property type="entry name" value="HTH_CROC1"/>
    <property type="match status" value="1"/>
</dbReference>
<evidence type="ECO:0000259" key="1">
    <source>
        <dbReference type="PROSITE" id="PS50943"/>
    </source>
</evidence>
<evidence type="ECO:0000313" key="3">
    <source>
        <dbReference type="Proteomes" id="UP000068164"/>
    </source>
</evidence>
<dbReference type="InterPro" id="IPR001387">
    <property type="entry name" value="Cro/C1-type_HTH"/>
</dbReference>
<dbReference type="GO" id="GO:0003677">
    <property type="term" value="F:DNA binding"/>
    <property type="evidence" value="ECO:0007669"/>
    <property type="project" value="InterPro"/>
</dbReference>
<organism evidence="2 3">
    <name type="scientific">Rhizobium altiplani</name>
    <dbReference type="NCBI Taxonomy" id="1864509"/>
    <lineage>
        <taxon>Bacteria</taxon>
        <taxon>Pseudomonadati</taxon>
        <taxon>Pseudomonadota</taxon>
        <taxon>Alphaproteobacteria</taxon>
        <taxon>Hyphomicrobiales</taxon>
        <taxon>Rhizobiaceae</taxon>
        <taxon>Rhizobium/Agrobacterium group</taxon>
        <taxon>Rhizobium</taxon>
    </lineage>
</organism>
<dbReference type="Gene3D" id="1.10.260.40">
    <property type="entry name" value="lambda repressor-like DNA-binding domains"/>
    <property type="match status" value="1"/>
</dbReference>
<dbReference type="EMBL" id="LNCD01000001">
    <property type="protein sequence ID" value="KWV60310.1"/>
    <property type="molecule type" value="Genomic_DNA"/>
</dbReference>
<dbReference type="InterPro" id="IPR010982">
    <property type="entry name" value="Lambda_DNA-bd_dom_sf"/>
</dbReference>